<dbReference type="GO" id="GO:0043531">
    <property type="term" value="F:ADP binding"/>
    <property type="evidence" value="ECO:0007669"/>
    <property type="project" value="InterPro"/>
</dbReference>
<dbReference type="SUPFAM" id="SSF52540">
    <property type="entry name" value="P-loop containing nucleoside triphosphate hydrolases"/>
    <property type="match status" value="1"/>
</dbReference>
<dbReference type="PANTHER" id="PTHR47691:SF3">
    <property type="entry name" value="HTH-TYPE TRANSCRIPTIONAL REGULATOR RV0890C-RELATED"/>
    <property type="match status" value="1"/>
</dbReference>
<gene>
    <name evidence="2" type="ORF">SAMN05216553_101592</name>
</gene>
<evidence type="ECO:0000313" key="2">
    <source>
        <dbReference type="EMBL" id="SDF42819.1"/>
    </source>
</evidence>
<dbReference type="PRINTS" id="PR00364">
    <property type="entry name" value="DISEASERSIST"/>
</dbReference>
<sequence>MRYNEQVHNEVSGDVHGAVVQVRDVYLHSQEPLALDGLPPVAAEFTGRSTDLAAVGTALESPQPVAVLTGLAGVGKTTLAVKAAHDAIRRFPGGVLFVDLQGYGSRVDAQAALATFLGALGVPRVPDSQQEREVLYRSRLAKREPMLLVLDNASSSDQVRPLLPAGNRHRVLVTSRHTLADLQGARRVEIDVLPADDAVEMLANLLRATDPADTRVTDAPEPAHEVAELCGRLPLALGIVAALLSDDPGLPLTELVVLLREARLAELSYDDLAVRAAFDLSHARLAAGERRLFRLLSLHPGPRISVQAATALAGLSPQETRKLLQDLRRAHMIENGGAPGWFRFHDLLRLYASEHCEAEAEDVRDAALTRLVDHYVAATEQASRQHPRGEARKRAHDWLRTERAAIVAIIALAHRTGRHEQVLRLTSSLDTFLHFFFSRSTSAEGFGIHEMALDAAVSLGDRKAEVQALLGLGRLHREVGHDEEARIRLKAAASLSRELGDDESLGTALHNLGLLSWRHKDFDTAWRLYDEALARHRGAGSRTGEAQVLYSFGVLAEAAGQQESAAGHFSGCVETSAAIGRHDLVGRAHKHLALIAYDGDRQDEVQHHLHAAEAAFLEGGHERKAKQLWRQFRSASRGKRSRG</sequence>
<dbReference type="InterPro" id="IPR011990">
    <property type="entry name" value="TPR-like_helical_dom_sf"/>
</dbReference>
<evidence type="ECO:0000259" key="1">
    <source>
        <dbReference type="SMART" id="SM00382"/>
    </source>
</evidence>
<organism evidence="2 3">
    <name type="scientific">Lentzea fradiae</name>
    <dbReference type="NCBI Taxonomy" id="200378"/>
    <lineage>
        <taxon>Bacteria</taxon>
        <taxon>Bacillati</taxon>
        <taxon>Actinomycetota</taxon>
        <taxon>Actinomycetes</taxon>
        <taxon>Pseudonocardiales</taxon>
        <taxon>Pseudonocardiaceae</taxon>
        <taxon>Lentzea</taxon>
    </lineage>
</organism>
<dbReference type="InterPro" id="IPR003593">
    <property type="entry name" value="AAA+_ATPase"/>
</dbReference>
<dbReference type="PANTHER" id="PTHR47691">
    <property type="entry name" value="REGULATOR-RELATED"/>
    <property type="match status" value="1"/>
</dbReference>
<dbReference type="SMART" id="SM00382">
    <property type="entry name" value="AAA"/>
    <property type="match status" value="1"/>
</dbReference>
<dbReference type="SUPFAM" id="SSF48452">
    <property type="entry name" value="TPR-like"/>
    <property type="match status" value="1"/>
</dbReference>
<dbReference type="AlphaFoldDB" id="A0A1G7L1E2"/>
<dbReference type="STRING" id="200378.SAMN05216553_101592"/>
<name>A0A1G7L1E2_9PSEU</name>
<dbReference type="InterPro" id="IPR027417">
    <property type="entry name" value="P-loop_NTPase"/>
</dbReference>
<dbReference type="Gene3D" id="3.40.50.300">
    <property type="entry name" value="P-loop containing nucleotide triphosphate hydrolases"/>
    <property type="match status" value="1"/>
</dbReference>
<dbReference type="Gene3D" id="1.25.40.10">
    <property type="entry name" value="Tetratricopeptide repeat domain"/>
    <property type="match status" value="1"/>
</dbReference>
<dbReference type="OrthoDB" id="3349744at2"/>
<evidence type="ECO:0000313" key="3">
    <source>
        <dbReference type="Proteomes" id="UP000199623"/>
    </source>
</evidence>
<dbReference type="Pfam" id="PF00931">
    <property type="entry name" value="NB-ARC"/>
    <property type="match status" value="1"/>
</dbReference>
<dbReference type="RefSeq" id="WP_143035792.1">
    <property type="nucleotide sequence ID" value="NZ_FNCC01000001.1"/>
</dbReference>
<dbReference type="EMBL" id="FNCC01000001">
    <property type="protein sequence ID" value="SDF42819.1"/>
    <property type="molecule type" value="Genomic_DNA"/>
</dbReference>
<keyword evidence="3" id="KW-1185">Reference proteome</keyword>
<protein>
    <submittedName>
        <fullName evidence="2">Predicted ATPase</fullName>
    </submittedName>
</protein>
<proteinExistence type="predicted"/>
<reference evidence="3" key="1">
    <citation type="submission" date="2016-10" db="EMBL/GenBank/DDBJ databases">
        <authorList>
            <person name="Varghese N."/>
            <person name="Submissions S."/>
        </authorList>
    </citation>
    <scope>NUCLEOTIDE SEQUENCE [LARGE SCALE GENOMIC DNA]</scope>
    <source>
        <strain evidence="3">CGMCC 4.3506</strain>
    </source>
</reference>
<dbReference type="Proteomes" id="UP000199623">
    <property type="component" value="Unassembled WGS sequence"/>
</dbReference>
<accession>A0A1G7L1E2</accession>
<dbReference type="InterPro" id="IPR002182">
    <property type="entry name" value="NB-ARC"/>
</dbReference>
<feature type="domain" description="AAA+ ATPase" evidence="1">
    <location>
        <begin position="62"/>
        <end position="194"/>
    </location>
</feature>